<feature type="region of interest" description="Disordered" evidence="1">
    <location>
        <begin position="1"/>
        <end position="70"/>
    </location>
</feature>
<feature type="compositionally biased region" description="Polar residues" evidence="1">
    <location>
        <begin position="59"/>
        <end position="70"/>
    </location>
</feature>
<feature type="compositionally biased region" description="Low complexity" evidence="1">
    <location>
        <begin position="236"/>
        <end position="250"/>
    </location>
</feature>
<evidence type="ECO:0000313" key="4">
    <source>
        <dbReference type="Proteomes" id="UP000001449"/>
    </source>
</evidence>
<name>B8BX29_THAPS</name>
<accession>B8BX29</accession>
<evidence type="ECO:0000256" key="1">
    <source>
        <dbReference type="SAM" id="MobiDB-lite"/>
    </source>
</evidence>
<keyword evidence="2" id="KW-0472">Membrane</keyword>
<evidence type="ECO:0000313" key="3">
    <source>
        <dbReference type="EMBL" id="EED94134.1"/>
    </source>
</evidence>
<keyword evidence="2" id="KW-0812">Transmembrane</keyword>
<dbReference type="InParanoid" id="B8BX29"/>
<dbReference type="KEGG" id="tps:THAPSDRAFT_21636"/>
<dbReference type="STRING" id="35128.B8BX29"/>
<keyword evidence="2" id="KW-1133">Transmembrane helix</keyword>
<dbReference type="AlphaFoldDB" id="B8BX29"/>
<dbReference type="Proteomes" id="UP000001449">
    <property type="component" value="Chromosome 3"/>
</dbReference>
<feature type="compositionally biased region" description="Low complexity" evidence="1">
    <location>
        <begin position="40"/>
        <end position="58"/>
    </location>
</feature>
<evidence type="ECO:0000256" key="2">
    <source>
        <dbReference type="SAM" id="Phobius"/>
    </source>
</evidence>
<proteinExistence type="predicted"/>
<keyword evidence="4" id="KW-1185">Reference proteome</keyword>
<organism evidence="3 4">
    <name type="scientific">Thalassiosira pseudonana</name>
    <name type="common">Marine diatom</name>
    <name type="synonym">Cyclotella nana</name>
    <dbReference type="NCBI Taxonomy" id="35128"/>
    <lineage>
        <taxon>Eukaryota</taxon>
        <taxon>Sar</taxon>
        <taxon>Stramenopiles</taxon>
        <taxon>Ochrophyta</taxon>
        <taxon>Bacillariophyta</taxon>
        <taxon>Coscinodiscophyceae</taxon>
        <taxon>Thalassiosirophycidae</taxon>
        <taxon>Thalassiosirales</taxon>
        <taxon>Thalassiosiraceae</taxon>
        <taxon>Thalassiosira</taxon>
    </lineage>
</organism>
<dbReference type="HOGENOM" id="CLU_464260_0_0_1"/>
<protein>
    <submittedName>
        <fullName evidence="3">Uncharacterized protein</fullName>
    </submittedName>
</protein>
<feature type="transmembrane region" description="Helical" evidence="2">
    <location>
        <begin position="184"/>
        <end position="208"/>
    </location>
</feature>
<feature type="region of interest" description="Disordered" evidence="1">
    <location>
        <begin position="211"/>
        <end position="259"/>
    </location>
</feature>
<reference evidence="3 4" key="1">
    <citation type="journal article" date="2004" name="Science">
        <title>The genome of the diatom Thalassiosira pseudonana: ecology, evolution, and metabolism.</title>
        <authorList>
            <person name="Armbrust E.V."/>
            <person name="Berges J.A."/>
            <person name="Bowler C."/>
            <person name="Green B.R."/>
            <person name="Martinez D."/>
            <person name="Putnam N.H."/>
            <person name="Zhou S."/>
            <person name="Allen A.E."/>
            <person name="Apt K.E."/>
            <person name="Bechner M."/>
            <person name="Brzezinski M.A."/>
            <person name="Chaal B.K."/>
            <person name="Chiovitti A."/>
            <person name="Davis A.K."/>
            <person name="Demarest M.S."/>
            <person name="Detter J.C."/>
            <person name="Glavina T."/>
            <person name="Goodstein D."/>
            <person name="Hadi M.Z."/>
            <person name="Hellsten U."/>
            <person name="Hildebrand M."/>
            <person name="Jenkins B.D."/>
            <person name="Jurka J."/>
            <person name="Kapitonov V.V."/>
            <person name="Kroger N."/>
            <person name="Lau W.W."/>
            <person name="Lane T.W."/>
            <person name="Larimer F.W."/>
            <person name="Lippmeier J.C."/>
            <person name="Lucas S."/>
            <person name="Medina M."/>
            <person name="Montsant A."/>
            <person name="Obornik M."/>
            <person name="Parker M.S."/>
            <person name="Palenik B."/>
            <person name="Pazour G.J."/>
            <person name="Richardson P.M."/>
            <person name="Rynearson T.A."/>
            <person name="Saito M.A."/>
            <person name="Schwartz D.C."/>
            <person name="Thamatrakoln K."/>
            <person name="Valentin K."/>
            <person name="Vardi A."/>
            <person name="Wilkerson F.P."/>
            <person name="Rokhsar D.S."/>
        </authorList>
    </citation>
    <scope>NUCLEOTIDE SEQUENCE [LARGE SCALE GENOMIC DNA]</scope>
    <source>
        <strain evidence="3 4">CCMP1335</strain>
    </source>
</reference>
<reference evidence="3 4" key="2">
    <citation type="journal article" date="2008" name="Nature">
        <title>The Phaeodactylum genome reveals the evolutionary history of diatom genomes.</title>
        <authorList>
            <person name="Bowler C."/>
            <person name="Allen A.E."/>
            <person name="Badger J.H."/>
            <person name="Grimwood J."/>
            <person name="Jabbari K."/>
            <person name="Kuo A."/>
            <person name="Maheswari U."/>
            <person name="Martens C."/>
            <person name="Maumus F."/>
            <person name="Otillar R.P."/>
            <person name="Rayko E."/>
            <person name="Salamov A."/>
            <person name="Vandepoele K."/>
            <person name="Beszteri B."/>
            <person name="Gruber A."/>
            <person name="Heijde M."/>
            <person name="Katinka M."/>
            <person name="Mock T."/>
            <person name="Valentin K."/>
            <person name="Verret F."/>
            <person name="Berges J.A."/>
            <person name="Brownlee C."/>
            <person name="Cadoret J.P."/>
            <person name="Chiovitti A."/>
            <person name="Choi C.J."/>
            <person name="Coesel S."/>
            <person name="De Martino A."/>
            <person name="Detter J.C."/>
            <person name="Durkin C."/>
            <person name="Falciatore A."/>
            <person name="Fournet J."/>
            <person name="Haruta M."/>
            <person name="Huysman M.J."/>
            <person name="Jenkins B.D."/>
            <person name="Jiroutova K."/>
            <person name="Jorgensen R.E."/>
            <person name="Joubert Y."/>
            <person name="Kaplan A."/>
            <person name="Kroger N."/>
            <person name="Kroth P.G."/>
            <person name="La Roche J."/>
            <person name="Lindquist E."/>
            <person name="Lommer M."/>
            <person name="Martin-Jezequel V."/>
            <person name="Lopez P.J."/>
            <person name="Lucas S."/>
            <person name="Mangogna M."/>
            <person name="McGinnis K."/>
            <person name="Medlin L.K."/>
            <person name="Montsant A."/>
            <person name="Oudot-Le Secq M.P."/>
            <person name="Napoli C."/>
            <person name="Obornik M."/>
            <person name="Parker M.S."/>
            <person name="Petit J.L."/>
            <person name="Porcel B.M."/>
            <person name="Poulsen N."/>
            <person name="Robison M."/>
            <person name="Rychlewski L."/>
            <person name="Rynearson T.A."/>
            <person name="Schmutz J."/>
            <person name="Shapiro H."/>
            <person name="Siaut M."/>
            <person name="Stanley M."/>
            <person name="Sussman M.R."/>
            <person name="Taylor A.R."/>
            <person name="Vardi A."/>
            <person name="von Dassow P."/>
            <person name="Vyverman W."/>
            <person name="Willis A."/>
            <person name="Wyrwicz L.S."/>
            <person name="Rokhsar D.S."/>
            <person name="Weissenbach J."/>
            <person name="Armbrust E.V."/>
            <person name="Green B.R."/>
            <person name="Van de Peer Y."/>
            <person name="Grigoriev I.V."/>
        </authorList>
    </citation>
    <scope>NUCLEOTIDE SEQUENCE [LARGE SCALE GENOMIC DNA]</scope>
    <source>
        <strain evidence="3 4">CCMP1335</strain>
    </source>
</reference>
<dbReference type="GeneID" id="7444011"/>
<feature type="region of interest" description="Disordered" evidence="1">
    <location>
        <begin position="560"/>
        <end position="588"/>
    </location>
</feature>
<dbReference type="EMBL" id="CM000640">
    <property type="protein sequence ID" value="EED94134.1"/>
    <property type="molecule type" value="Genomic_DNA"/>
</dbReference>
<dbReference type="RefSeq" id="XP_002288698.1">
    <property type="nucleotide sequence ID" value="XM_002288662.1"/>
</dbReference>
<feature type="compositionally biased region" description="Low complexity" evidence="1">
    <location>
        <begin position="571"/>
        <end position="588"/>
    </location>
</feature>
<dbReference type="PaxDb" id="35128-Thaps21636"/>
<gene>
    <name evidence="3" type="ORF">THAPSDRAFT_21636</name>
</gene>
<sequence>MKIIDDSVSATASAATLPTDKQSLQVNDVDEEMSLNADKATSPSAGASATGSNPSSAAESGNDSATESNVSIHTNTKGAVSQQALDALNIIATGEEGEDEEEGMILPMSHFDPSRQNTNAIIANVENENVFHDDDVSSLQHSIGFKVDNPQKKLNQSTGNVAPIQEETENYEEVHQQTLQRRNILIIITLLVFIGVVAGIGAGVGIALKNKNSTGNGGKDSDTSGATDGANDDTGDSNQDTTSGSTSDGSEIPSFPTASPVVQGPPICLELGIVFDEYAIETGWKLINGVYNQTVDTFIDPKDVVWESKFYSAQTYNNKAGVFRKCFTSDTEGDGICCYHGEGLYVLSSEGSVIAQGGEMNSQVESVVFDLEYKEPAPVDTDGDGLDDRLGLIMPYNSSGLVEGVNCENFHLEINTDKSGLETTWELYEGGDNSGDLIANGGSYGSEATYIIDYCLASTQEYTFYIYDWAQDGLCCASGKGSYSISSGEEVIRNSDGKFGAVESTKFTLPINPYPTAAPSVSRFPTISPTVPDRWCVVADFCYLSILFLAEQKIDSLANANDAKDTPPVTAQPTIRPTTAAPTPFALR</sequence>